<dbReference type="PANTHER" id="PTHR30627:SF24">
    <property type="entry name" value="PENICILLIN-BINDING PROTEIN 4B"/>
    <property type="match status" value="1"/>
</dbReference>
<dbReference type="Gene3D" id="3.90.1310.10">
    <property type="entry name" value="Penicillin-binding protein 2a (Domain 2)"/>
    <property type="match status" value="1"/>
</dbReference>
<organism evidence="3 4">
    <name type="scientific">Planosporangium flavigriseum</name>
    <dbReference type="NCBI Taxonomy" id="373681"/>
    <lineage>
        <taxon>Bacteria</taxon>
        <taxon>Bacillati</taxon>
        <taxon>Actinomycetota</taxon>
        <taxon>Actinomycetes</taxon>
        <taxon>Micromonosporales</taxon>
        <taxon>Micromonosporaceae</taxon>
        <taxon>Planosporangium</taxon>
    </lineage>
</organism>
<sequence>MNAPLRRAGVVVLVLFGLLFANLNWVQAYKADEYRNSDYNPRVQISEYQRQRGSIEASGGVVLAQSTVTGDELKYQRTYPLALQYAHLVGFKGVNLGSSAIEKLENAYLQGNADSQVADRWLAMLTGKRTSGGNVLLTLSPTAQQTAFEALQNKGNVRKGAVVALDPTTGALLAAVSSPSFDPNPLVSHDTKAADNAAKQLEQAPNKPLLNRAFSETYPPGSTFKVIDSAAALVNGEQPDSVLQGGTGYTAPGTTHVIPNAPGVVCPEQITLKDALRVSCNTAFSRLAAEGLGGDAIKKMAQAFGFETQTTFDQDPKNVLRVATSETGAMLGPNGELDKPTVALSAIGQSDVRMTPLQGALIAATVANRGSQMRPYLIDKELAADRIPTYVAKPQEQRRPINQQTADVLRDMMVSVVENGTGTSAKISGVQVGGKTGTAENGNNPDHGWFIGFAIKNGKPVAAVAVFLEQAGSGGSHDAAAIAGNVMRAIIQERGSR</sequence>
<dbReference type="GO" id="GO:0008658">
    <property type="term" value="F:penicillin binding"/>
    <property type="evidence" value="ECO:0007669"/>
    <property type="project" value="InterPro"/>
</dbReference>
<dbReference type="PANTHER" id="PTHR30627">
    <property type="entry name" value="PEPTIDOGLYCAN D,D-TRANSPEPTIDASE"/>
    <property type="match status" value="1"/>
</dbReference>
<gene>
    <name evidence="3" type="primary">pbpA</name>
    <name evidence="3" type="ORF">Pfl04_05100</name>
</gene>
<proteinExistence type="predicted"/>
<dbReference type="InterPro" id="IPR050515">
    <property type="entry name" value="Beta-lactam/transpept"/>
</dbReference>
<dbReference type="GO" id="GO:0005886">
    <property type="term" value="C:plasma membrane"/>
    <property type="evidence" value="ECO:0007669"/>
    <property type="project" value="TreeGrafter"/>
</dbReference>
<dbReference type="InterPro" id="IPR012338">
    <property type="entry name" value="Beta-lactam/transpept-like"/>
</dbReference>
<dbReference type="RefSeq" id="WP_168074603.1">
    <property type="nucleotide sequence ID" value="NZ_BAAAQJ010000008.1"/>
</dbReference>
<dbReference type="GO" id="GO:0071972">
    <property type="term" value="F:peptidoglycan L,D-transpeptidase activity"/>
    <property type="evidence" value="ECO:0007669"/>
    <property type="project" value="TreeGrafter"/>
</dbReference>
<evidence type="ECO:0000313" key="4">
    <source>
        <dbReference type="Proteomes" id="UP000653674"/>
    </source>
</evidence>
<accession>A0A8J3PJA7</accession>
<comment type="caution">
    <text evidence="3">The sequence shown here is derived from an EMBL/GenBank/DDBJ whole genome shotgun (WGS) entry which is preliminary data.</text>
</comment>
<evidence type="ECO:0000259" key="2">
    <source>
        <dbReference type="Pfam" id="PF21922"/>
    </source>
</evidence>
<keyword evidence="4" id="KW-1185">Reference proteome</keyword>
<dbReference type="EMBL" id="BONU01000002">
    <property type="protein sequence ID" value="GIG72106.1"/>
    <property type="molecule type" value="Genomic_DNA"/>
</dbReference>
<dbReference type="InterPro" id="IPR001460">
    <property type="entry name" value="PCN-bd_Tpept"/>
</dbReference>
<dbReference type="SUPFAM" id="SSF56601">
    <property type="entry name" value="beta-lactamase/transpeptidase-like"/>
    <property type="match status" value="1"/>
</dbReference>
<dbReference type="Proteomes" id="UP000653674">
    <property type="component" value="Unassembled WGS sequence"/>
</dbReference>
<reference evidence="3" key="1">
    <citation type="submission" date="2021-01" db="EMBL/GenBank/DDBJ databases">
        <title>Whole genome shotgun sequence of Planosporangium flavigriseum NBRC 105377.</title>
        <authorList>
            <person name="Komaki H."/>
            <person name="Tamura T."/>
        </authorList>
    </citation>
    <scope>NUCLEOTIDE SEQUENCE</scope>
    <source>
        <strain evidence="3">NBRC 105377</strain>
    </source>
</reference>
<dbReference type="AlphaFoldDB" id="A0A8J3PJA7"/>
<evidence type="ECO:0000313" key="3">
    <source>
        <dbReference type="EMBL" id="GIG72106.1"/>
    </source>
</evidence>
<feature type="domain" description="Penicillin binding protein A dimerisation" evidence="2">
    <location>
        <begin position="52"/>
        <end position="135"/>
    </location>
</feature>
<evidence type="ECO:0000259" key="1">
    <source>
        <dbReference type="Pfam" id="PF00905"/>
    </source>
</evidence>
<name>A0A8J3PJA7_9ACTN</name>
<dbReference type="Pfam" id="PF21922">
    <property type="entry name" value="PBP_dimer_2"/>
    <property type="match status" value="1"/>
</dbReference>
<dbReference type="Gene3D" id="3.40.710.10">
    <property type="entry name" value="DD-peptidase/beta-lactamase superfamily"/>
    <property type="match status" value="1"/>
</dbReference>
<dbReference type="Pfam" id="PF00905">
    <property type="entry name" value="Transpeptidase"/>
    <property type="match status" value="1"/>
</dbReference>
<feature type="domain" description="Penicillin-binding protein transpeptidase" evidence="1">
    <location>
        <begin position="160"/>
        <end position="487"/>
    </location>
</feature>
<dbReference type="GO" id="GO:0071555">
    <property type="term" value="P:cell wall organization"/>
    <property type="evidence" value="ECO:0007669"/>
    <property type="project" value="TreeGrafter"/>
</dbReference>
<dbReference type="InterPro" id="IPR054120">
    <property type="entry name" value="PBPA_dimer"/>
</dbReference>
<protein>
    <submittedName>
        <fullName evidence="3">Penicillin-binding protein A</fullName>
    </submittedName>
</protein>